<dbReference type="AlphaFoldDB" id="A0A7R8ZAK1"/>
<gene>
    <name evidence="2" type="ORF">TDIB3V08_LOCUS8580</name>
</gene>
<organism evidence="2">
    <name type="scientific">Timema douglasi</name>
    <name type="common">Walking stick</name>
    <dbReference type="NCBI Taxonomy" id="61478"/>
    <lineage>
        <taxon>Eukaryota</taxon>
        <taxon>Metazoa</taxon>
        <taxon>Ecdysozoa</taxon>
        <taxon>Arthropoda</taxon>
        <taxon>Hexapoda</taxon>
        <taxon>Insecta</taxon>
        <taxon>Pterygota</taxon>
        <taxon>Neoptera</taxon>
        <taxon>Polyneoptera</taxon>
        <taxon>Phasmatodea</taxon>
        <taxon>Timematodea</taxon>
        <taxon>Timematoidea</taxon>
        <taxon>Timematidae</taxon>
        <taxon>Timema</taxon>
    </lineage>
</organism>
<proteinExistence type="predicted"/>
<feature type="region of interest" description="Disordered" evidence="1">
    <location>
        <begin position="150"/>
        <end position="174"/>
    </location>
</feature>
<name>A0A7R8ZAK1_TIMDO</name>
<protein>
    <submittedName>
        <fullName evidence="2">Uncharacterized protein</fullName>
    </submittedName>
</protein>
<sequence length="174" mass="18945">MGSLPDRVENHFGQTTFSTLNRDSNLDLPTIGILVYCDSGALDHVANEVIGWGYDEFGQVTEELMMATMPIEQVYAMVTVEGAWFSPYVSQTAQISGILGGSSALVFHKKTNGFVTLVTMFILGLLPQLQKSKAAPLASYLSHSIARLPMSHSNGRGKRGGKKNEKATNVRYTT</sequence>
<reference evidence="2" key="1">
    <citation type="submission" date="2020-11" db="EMBL/GenBank/DDBJ databases">
        <authorList>
            <person name="Tran Van P."/>
        </authorList>
    </citation>
    <scope>NUCLEOTIDE SEQUENCE</scope>
</reference>
<evidence type="ECO:0000256" key="1">
    <source>
        <dbReference type="SAM" id="MobiDB-lite"/>
    </source>
</evidence>
<dbReference type="EMBL" id="OA569331">
    <property type="protein sequence ID" value="CAD7202398.1"/>
    <property type="molecule type" value="Genomic_DNA"/>
</dbReference>
<evidence type="ECO:0000313" key="2">
    <source>
        <dbReference type="EMBL" id="CAD7202398.1"/>
    </source>
</evidence>
<accession>A0A7R8ZAK1</accession>